<evidence type="ECO:0000313" key="8">
    <source>
        <dbReference type="EMBL" id="CAL1687634.1"/>
    </source>
</evidence>
<feature type="domain" description="Myb/SANT-like DNA-binding" evidence="7">
    <location>
        <begin position="58"/>
        <end position="121"/>
    </location>
</feature>
<comment type="function">
    <text evidence="5">Involved in transvection phenomena (= synapsis-dependent gene expression), where the synaptic pairing of chromosomes carrying genes with which zeste interacts influences the expression of these genes. Zeste binds to DNA and stimulates transcription from a nearby promoter.</text>
</comment>
<sequence length="184" mass="21085">MWSIDSRVSQAGQLGDGTIENLNKLSRREVWPHLILHKKTIPLCEILYENRTKRFCYMKQHPDFGRGRLRYNSENKRKIDELWEKLSLTLNTAGYGPRKSPKEWAKTWRDWKSNVLKKVAKHKTYMMGTGGGSPKELQLSSTENALLNFLTPDASGLNEIPEGGFTNTMPTYDNNETLSSSSFS</sequence>
<gene>
    <name evidence="8" type="ORF">LPLAT_LOCUS12808</name>
</gene>
<evidence type="ECO:0000256" key="2">
    <source>
        <dbReference type="ARBA" id="ARBA00016807"/>
    </source>
</evidence>
<evidence type="ECO:0000256" key="5">
    <source>
        <dbReference type="ARBA" id="ARBA00025466"/>
    </source>
</evidence>
<evidence type="ECO:0000256" key="3">
    <source>
        <dbReference type="ARBA" id="ARBA00023015"/>
    </source>
</evidence>
<dbReference type="Pfam" id="PF13873">
    <property type="entry name" value="Myb_DNA-bind_5"/>
    <property type="match status" value="1"/>
</dbReference>
<organism evidence="8 9">
    <name type="scientific">Lasius platythorax</name>
    <dbReference type="NCBI Taxonomy" id="488582"/>
    <lineage>
        <taxon>Eukaryota</taxon>
        <taxon>Metazoa</taxon>
        <taxon>Ecdysozoa</taxon>
        <taxon>Arthropoda</taxon>
        <taxon>Hexapoda</taxon>
        <taxon>Insecta</taxon>
        <taxon>Pterygota</taxon>
        <taxon>Neoptera</taxon>
        <taxon>Endopterygota</taxon>
        <taxon>Hymenoptera</taxon>
        <taxon>Apocrita</taxon>
        <taxon>Aculeata</taxon>
        <taxon>Formicoidea</taxon>
        <taxon>Formicidae</taxon>
        <taxon>Formicinae</taxon>
        <taxon>Lasius</taxon>
        <taxon>Lasius</taxon>
    </lineage>
</organism>
<evidence type="ECO:0000256" key="1">
    <source>
        <dbReference type="ARBA" id="ARBA00011764"/>
    </source>
</evidence>
<feature type="compositionally biased region" description="Polar residues" evidence="6">
    <location>
        <begin position="165"/>
        <end position="184"/>
    </location>
</feature>
<evidence type="ECO:0000256" key="6">
    <source>
        <dbReference type="SAM" id="MobiDB-lite"/>
    </source>
</evidence>
<evidence type="ECO:0000259" key="7">
    <source>
        <dbReference type="Pfam" id="PF13873"/>
    </source>
</evidence>
<proteinExistence type="predicted"/>
<keyword evidence="4" id="KW-0804">Transcription</keyword>
<evidence type="ECO:0000313" key="9">
    <source>
        <dbReference type="Proteomes" id="UP001497644"/>
    </source>
</evidence>
<comment type="subunit">
    <text evidence="1">Self-associates forming complexes of several hundred monomers.</text>
</comment>
<dbReference type="InterPro" id="IPR028002">
    <property type="entry name" value="Myb_DNA-bind_5"/>
</dbReference>
<name>A0AAV2P7R7_9HYME</name>
<accession>A0AAV2P7R7</accession>
<evidence type="ECO:0000256" key="4">
    <source>
        <dbReference type="ARBA" id="ARBA00023163"/>
    </source>
</evidence>
<dbReference type="Proteomes" id="UP001497644">
    <property type="component" value="Chromosome 7"/>
</dbReference>
<dbReference type="AlphaFoldDB" id="A0AAV2P7R7"/>
<dbReference type="EMBL" id="OZ034830">
    <property type="protein sequence ID" value="CAL1687634.1"/>
    <property type="molecule type" value="Genomic_DNA"/>
</dbReference>
<protein>
    <recommendedName>
        <fullName evidence="2">Regulatory protein zeste</fullName>
    </recommendedName>
</protein>
<keyword evidence="3" id="KW-0805">Transcription regulation</keyword>
<feature type="region of interest" description="Disordered" evidence="6">
    <location>
        <begin position="161"/>
        <end position="184"/>
    </location>
</feature>
<reference evidence="8" key="1">
    <citation type="submission" date="2024-04" db="EMBL/GenBank/DDBJ databases">
        <authorList>
            <consortium name="Molecular Ecology Group"/>
        </authorList>
    </citation>
    <scope>NUCLEOTIDE SEQUENCE</scope>
</reference>
<keyword evidence="9" id="KW-1185">Reference proteome</keyword>